<proteinExistence type="predicted"/>
<dbReference type="KEGG" id="tim:GMBLW1_33250"/>
<evidence type="ECO:0000313" key="1">
    <source>
        <dbReference type="EMBL" id="VIP00635.1"/>
    </source>
</evidence>
<dbReference type="RefSeq" id="WP_162655837.1">
    <property type="nucleotide sequence ID" value="NZ_LR593887.1"/>
</dbReference>
<protein>
    <recommendedName>
        <fullName evidence="3">LarA-like N-terminal domain-containing protein</fullName>
    </recommendedName>
</protein>
<dbReference type="EMBL" id="LR593887">
    <property type="protein sequence ID" value="VTR96688.1"/>
    <property type="molecule type" value="Genomic_DNA"/>
</dbReference>
<dbReference type="AlphaFoldDB" id="A0A6C2YHV1"/>
<evidence type="ECO:0000313" key="2">
    <source>
        <dbReference type="Proteomes" id="UP000464378"/>
    </source>
</evidence>
<accession>A0A6C2YHV1</accession>
<sequence>MDLPLIARIRQTPTIPALPHLTAQTLRCWRESPTWQRIQPGQRIAVGVGSRGIANLFLLTQATIQAIRERGAEPFLIGAMGSHGGATAEGQREVLASYGLTEERLGVPIVTEMDVDVVGQNAWGEPCYFDRNAMRADGLVLIARVKPHTDFHGQFESGLIKMLVIGLGKRDGASQHHRFGVRGLRDMIPETGKVLIERTPFLGGLAVLENAQEETAHLEVLDRETVWQREPELLEHSRNIMGRLPFEQIDTLIVGEVGKNYSGSGMDPNVIGRYLIETAADMEPASPKITRIVALELSPESHGNGVGIGLADLTTDRFLASIDSAITRMNVLTARCLWRSKLPFGYPTDREAIEVALDTCWQPDLAKVKLAIVPSTLEVAEMAITAPLLELARQMPGIEILDELRPMPFDTHGNLMQEQLFPNCVRARRSAGHH</sequence>
<evidence type="ECO:0008006" key="3">
    <source>
        <dbReference type="Google" id="ProtNLM"/>
    </source>
</evidence>
<name>A0A6C2YHV1_9BACT</name>
<dbReference type="Proteomes" id="UP000464378">
    <property type="component" value="Chromosome"/>
</dbReference>
<reference evidence="1" key="1">
    <citation type="submission" date="2019-04" db="EMBL/GenBank/DDBJ databases">
        <authorList>
            <consortium name="Science for Life Laboratories"/>
        </authorList>
    </citation>
    <scope>NUCLEOTIDE SEQUENCE</scope>
    <source>
        <strain evidence="1">MBLW1</strain>
    </source>
</reference>
<dbReference type="Gene3D" id="3.40.50.11440">
    <property type="match status" value="1"/>
</dbReference>
<gene>
    <name evidence="1" type="ORF">GMBLW1_33250</name>
</gene>
<keyword evidence="2" id="KW-1185">Reference proteome</keyword>
<dbReference type="InParanoid" id="A0A6C2YHV1"/>
<organism evidence="1">
    <name type="scientific">Tuwongella immobilis</name>
    <dbReference type="NCBI Taxonomy" id="692036"/>
    <lineage>
        <taxon>Bacteria</taxon>
        <taxon>Pseudomonadati</taxon>
        <taxon>Planctomycetota</taxon>
        <taxon>Planctomycetia</taxon>
        <taxon>Gemmatales</taxon>
        <taxon>Gemmataceae</taxon>
        <taxon>Tuwongella</taxon>
    </lineage>
</organism>
<dbReference type="EMBL" id="LR586016">
    <property type="protein sequence ID" value="VIP00635.1"/>
    <property type="molecule type" value="Genomic_DNA"/>
</dbReference>